<dbReference type="Pfam" id="PF01361">
    <property type="entry name" value="Tautomerase"/>
    <property type="match status" value="1"/>
</dbReference>
<comment type="similarity">
    <text evidence="1">Belongs to the 4-oxalocrotonate tautomerase family.</text>
</comment>
<sequence length="72" mass="8129">MPIISVTTWDGQDDAQARELMEELTRTVRRVTGAPLDKITVYVQEVPRDRWAEGGALGSDPDFPELSRRLSE</sequence>
<dbReference type="EMBL" id="JARWBG010000024">
    <property type="protein sequence ID" value="MDH2391185.1"/>
    <property type="molecule type" value="Genomic_DNA"/>
</dbReference>
<organism evidence="5 6">
    <name type="scientific">Streptomyces chengmaiensis</name>
    <dbReference type="NCBI Taxonomy" id="3040919"/>
    <lineage>
        <taxon>Bacteria</taxon>
        <taxon>Bacillati</taxon>
        <taxon>Actinomycetota</taxon>
        <taxon>Actinomycetes</taxon>
        <taxon>Kitasatosporales</taxon>
        <taxon>Streptomycetaceae</taxon>
        <taxon>Streptomyces</taxon>
    </lineage>
</organism>
<accession>A0ABT6HR40</accession>
<dbReference type="Gene3D" id="3.30.429.10">
    <property type="entry name" value="Macrophage Migration Inhibitory Factor"/>
    <property type="match status" value="1"/>
</dbReference>
<feature type="region of interest" description="Disordered" evidence="3">
    <location>
        <begin position="52"/>
        <end position="72"/>
    </location>
</feature>
<evidence type="ECO:0000313" key="6">
    <source>
        <dbReference type="Proteomes" id="UP001223144"/>
    </source>
</evidence>
<gene>
    <name evidence="5" type="ORF">QCN29_20800</name>
</gene>
<dbReference type="InterPro" id="IPR014347">
    <property type="entry name" value="Tautomerase/MIF_sf"/>
</dbReference>
<keyword evidence="2" id="KW-0413">Isomerase</keyword>
<evidence type="ECO:0000259" key="4">
    <source>
        <dbReference type="Pfam" id="PF01361"/>
    </source>
</evidence>
<evidence type="ECO:0000256" key="1">
    <source>
        <dbReference type="ARBA" id="ARBA00006723"/>
    </source>
</evidence>
<keyword evidence="6" id="KW-1185">Reference proteome</keyword>
<evidence type="ECO:0000256" key="3">
    <source>
        <dbReference type="SAM" id="MobiDB-lite"/>
    </source>
</evidence>
<dbReference type="PANTHER" id="PTHR35530:SF1">
    <property type="entry name" value="2-HYDROXYMUCONATE TAUTOMERASE"/>
    <property type="match status" value="1"/>
</dbReference>
<dbReference type="RefSeq" id="WP_279929943.1">
    <property type="nucleotide sequence ID" value="NZ_JARWBG010000024.1"/>
</dbReference>
<dbReference type="SUPFAM" id="SSF55331">
    <property type="entry name" value="Tautomerase/MIF"/>
    <property type="match status" value="1"/>
</dbReference>
<dbReference type="InterPro" id="IPR004370">
    <property type="entry name" value="4-OT-like_dom"/>
</dbReference>
<evidence type="ECO:0000313" key="5">
    <source>
        <dbReference type="EMBL" id="MDH2391185.1"/>
    </source>
</evidence>
<feature type="domain" description="4-oxalocrotonate tautomerase-like" evidence="4">
    <location>
        <begin position="2"/>
        <end position="56"/>
    </location>
</feature>
<dbReference type="Proteomes" id="UP001223144">
    <property type="component" value="Unassembled WGS sequence"/>
</dbReference>
<comment type="caution">
    <text evidence="5">The sequence shown here is derived from an EMBL/GenBank/DDBJ whole genome shotgun (WGS) entry which is preliminary data.</text>
</comment>
<dbReference type="PANTHER" id="PTHR35530">
    <property type="entry name" value="TAUTOMERASE-RELATED"/>
    <property type="match status" value="1"/>
</dbReference>
<protein>
    <submittedName>
        <fullName evidence="5">Tautomerase family protein</fullName>
    </submittedName>
</protein>
<proteinExistence type="inferred from homology"/>
<evidence type="ECO:0000256" key="2">
    <source>
        <dbReference type="ARBA" id="ARBA00023235"/>
    </source>
</evidence>
<name>A0ABT6HR40_9ACTN</name>
<reference evidence="5 6" key="1">
    <citation type="submission" date="2023-04" db="EMBL/GenBank/DDBJ databases">
        <title>Streptomyces chengmaiensis sp. nov. isolated from the stem of mangrove plant in Hainan.</title>
        <authorList>
            <person name="Huang X."/>
            <person name="Zhou S."/>
            <person name="Chu X."/>
            <person name="Xie Y."/>
            <person name="Lin Y."/>
        </authorList>
    </citation>
    <scope>NUCLEOTIDE SEQUENCE [LARGE SCALE GENOMIC DNA]</scope>
    <source>
        <strain evidence="5 6">HNM0663</strain>
    </source>
</reference>